<evidence type="ECO:0000256" key="5">
    <source>
        <dbReference type="HAMAP-Rule" id="MF_01024"/>
    </source>
</evidence>
<comment type="function">
    <text evidence="5">Catalyzes the sequential NAD-dependent oxidations of L-histidinol to L-histidinaldehyde and then to L-histidine.</text>
</comment>
<dbReference type="PRINTS" id="PR00083">
    <property type="entry name" value="HOLDHDRGNASE"/>
</dbReference>
<dbReference type="InterPro" id="IPR022695">
    <property type="entry name" value="Histidinol_DH_monofunct"/>
</dbReference>
<evidence type="ECO:0000313" key="8">
    <source>
        <dbReference type="EMBL" id="MDP9898538.1"/>
    </source>
</evidence>
<accession>A0ABT9S2G0</accession>
<dbReference type="Pfam" id="PF00815">
    <property type="entry name" value="Histidinol_dh"/>
    <property type="match status" value="1"/>
</dbReference>
<proteinExistence type="inferred from homology"/>
<dbReference type="Gene3D" id="3.40.50.1980">
    <property type="entry name" value="Nitrogenase molybdenum iron protein domain"/>
    <property type="match status" value="2"/>
</dbReference>
<comment type="similarity">
    <text evidence="1 5 6 7">Belongs to the histidinol dehydrogenase family.</text>
</comment>
<gene>
    <name evidence="5" type="primary">hisD</name>
    <name evidence="8" type="ORF">J2W36_000773</name>
</gene>
<feature type="binding site" evidence="5">
    <location>
        <position position="356"/>
    </location>
    <ligand>
        <name>substrate</name>
    </ligand>
</feature>
<dbReference type="PROSITE" id="PS00611">
    <property type="entry name" value="HISOL_DEHYDROGENASE"/>
    <property type="match status" value="1"/>
</dbReference>
<dbReference type="Proteomes" id="UP001226867">
    <property type="component" value="Unassembled WGS sequence"/>
</dbReference>
<dbReference type="SUPFAM" id="SSF53720">
    <property type="entry name" value="ALDH-like"/>
    <property type="match status" value="1"/>
</dbReference>
<feature type="binding site" evidence="5">
    <location>
        <position position="242"/>
    </location>
    <ligand>
        <name>NAD(+)</name>
        <dbReference type="ChEBI" id="CHEBI:57540"/>
    </ligand>
</feature>
<feature type="binding site" evidence="5">
    <location>
        <position position="389"/>
    </location>
    <ligand>
        <name>substrate</name>
    </ligand>
</feature>
<dbReference type="RefSeq" id="WP_307688349.1">
    <property type="nucleotide sequence ID" value="NZ_JAUSRO010000002.1"/>
</dbReference>
<dbReference type="Gene3D" id="1.20.5.1300">
    <property type="match status" value="1"/>
</dbReference>
<feature type="binding site" evidence="5">
    <location>
        <position position="448"/>
    </location>
    <ligand>
        <name>Zn(2+)</name>
        <dbReference type="ChEBI" id="CHEBI:29105"/>
    </ligand>
</feature>
<feature type="binding site" evidence="5">
    <location>
        <position position="448"/>
    </location>
    <ligand>
        <name>substrate</name>
    </ligand>
</feature>
<keyword evidence="5" id="KW-0368">Histidine biosynthesis</keyword>
<feature type="active site" description="Proton acceptor" evidence="5">
    <location>
        <position position="356"/>
    </location>
</feature>
<reference evidence="8 9" key="1">
    <citation type="submission" date="2023-07" db="EMBL/GenBank/DDBJ databases">
        <title>Sorghum-associated microbial communities from plants grown in Nebraska, USA.</title>
        <authorList>
            <person name="Schachtman D."/>
        </authorList>
    </citation>
    <scope>NUCLEOTIDE SEQUENCE [LARGE SCALE GENOMIC DNA]</scope>
    <source>
        <strain evidence="8 9">DS1607</strain>
    </source>
</reference>
<keyword evidence="5" id="KW-0520">NAD</keyword>
<feature type="binding site" evidence="5">
    <location>
        <position position="287"/>
    </location>
    <ligand>
        <name>substrate</name>
    </ligand>
</feature>
<dbReference type="CDD" id="cd06572">
    <property type="entry name" value="Histidinol_dh"/>
    <property type="match status" value="1"/>
</dbReference>
<feature type="binding site" evidence="5">
    <location>
        <position position="219"/>
    </location>
    <ligand>
        <name>NAD(+)</name>
        <dbReference type="ChEBI" id="CHEBI:57540"/>
    </ligand>
</feature>
<feature type="binding site" evidence="5">
    <location>
        <position position="443"/>
    </location>
    <ligand>
        <name>substrate</name>
    </ligand>
</feature>
<evidence type="ECO:0000313" key="9">
    <source>
        <dbReference type="Proteomes" id="UP001226867"/>
    </source>
</evidence>
<evidence type="ECO:0000256" key="4">
    <source>
        <dbReference type="ARBA" id="ARBA00023002"/>
    </source>
</evidence>
<sequence length="459" mass="48244">MTSSTLKASPLRLSTASASFEADFKARLHWSADADAAIEQRVADILTDVQQRGDAAVLDYTRRFDGLQAASMTALELSQADFKEAFDSLPAVQREALQNAAARIRSYHEAQKKASGESWSYRDADGTLLGQKVTPLDRVGIYVPGGKAAYPSSLLMNAIPAHVAGVGEIIMVVPTPAKGSVATGGAGGDASAQGERNVLVLAAAYVAGVTRAFTIGGAQAVAALAYGTATVPAVDKITGPGNAYVAAAKRRVFGTVGIDMIAGPSEILVLADGSTRPDWIAMDLFSQAEHDELAQSILLCPDADYIERVQQEIDRLLPTMPRAEIIAASLNGRGALIHTRSMEEACAISNRIAPEHLEVSSSEPHRWEPLLKHAGAIFLGAYTSESLGDYCAGPNHVLPTSSTARFSSPLGVYDFQKRSSLIEVSHAGAQVLGPIAVTLAEGEGLQAHAEAARMRLGGV</sequence>
<dbReference type="InterPro" id="IPR016161">
    <property type="entry name" value="Ald_DH/histidinol_DH"/>
</dbReference>
<feature type="binding site" evidence="5">
    <location>
        <position position="142"/>
    </location>
    <ligand>
        <name>NAD(+)</name>
        <dbReference type="ChEBI" id="CHEBI:57540"/>
    </ligand>
</feature>
<comment type="catalytic activity">
    <reaction evidence="5">
        <text>L-histidinol + 2 NAD(+) + H2O = L-histidine + 2 NADH + 3 H(+)</text>
        <dbReference type="Rhea" id="RHEA:20641"/>
        <dbReference type="ChEBI" id="CHEBI:15377"/>
        <dbReference type="ChEBI" id="CHEBI:15378"/>
        <dbReference type="ChEBI" id="CHEBI:57540"/>
        <dbReference type="ChEBI" id="CHEBI:57595"/>
        <dbReference type="ChEBI" id="CHEBI:57699"/>
        <dbReference type="ChEBI" id="CHEBI:57945"/>
        <dbReference type="EC" id="1.1.1.23"/>
    </reaction>
</comment>
<keyword evidence="4 5" id="KW-0560">Oxidoreductase</keyword>
<feature type="active site" description="Proton acceptor" evidence="5">
    <location>
        <position position="355"/>
    </location>
</feature>
<dbReference type="GO" id="GO:0004399">
    <property type="term" value="F:histidinol dehydrogenase activity"/>
    <property type="evidence" value="ECO:0007669"/>
    <property type="project" value="UniProtKB-EC"/>
</dbReference>
<feature type="binding site" evidence="5">
    <location>
        <position position="290"/>
    </location>
    <ligand>
        <name>substrate</name>
    </ligand>
</feature>
<name>A0ABT9S2G0_9BURK</name>
<evidence type="ECO:0000256" key="6">
    <source>
        <dbReference type="PIRNR" id="PIRNR000099"/>
    </source>
</evidence>
<keyword evidence="5" id="KW-0028">Amino-acid biosynthesis</keyword>
<feature type="binding site" evidence="5">
    <location>
        <position position="287"/>
    </location>
    <ligand>
        <name>Zn(2+)</name>
        <dbReference type="ChEBI" id="CHEBI:29105"/>
    </ligand>
</feature>
<dbReference type="PIRSF" id="PIRSF000099">
    <property type="entry name" value="Histidinol_dh"/>
    <property type="match status" value="1"/>
</dbReference>
<dbReference type="HAMAP" id="MF_01024">
    <property type="entry name" value="HisD"/>
    <property type="match status" value="1"/>
</dbReference>
<dbReference type="PANTHER" id="PTHR21256:SF2">
    <property type="entry name" value="HISTIDINE BIOSYNTHESIS TRIFUNCTIONAL PROTEIN"/>
    <property type="match status" value="1"/>
</dbReference>
<dbReference type="EMBL" id="JAUSRO010000002">
    <property type="protein sequence ID" value="MDP9898538.1"/>
    <property type="molecule type" value="Genomic_DNA"/>
</dbReference>
<comment type="caution">
    <text evidence="8">The sequence shown here is derived from an EMBL/GenBank/DDBJ whole genome shotgun (WGS) entry which is preliminary data.</text>
</comment>
<keyword evidence="3 5" id="KW-0862">Zinc</keyword>
<dbReference type="InterPro" id="IPR001692">
    <property type="entry name" value="Histidinol_DH_CS"/>
</dbReference>
<evidence type="ECO:0000256" key="7">
    <source>
        <dbReference type="RuleBase" id="RU004175"/>
    </source>
</evidence>
<feature type="binding site" evidence="5">
    <location>
        <position position="290"/>
    </location>
    <ligand>
        <name>Zn(2+)</name>
        <dbReference type="ChEBI" id="CHEBI:29105"/>
    </ligand>
</feature>
<feature type="binding site" evidence="5">
    <location>
        <position position="265"/>
    </location>
    <ligand>
        <name>substrate</name>
    </ligand>
</feature>
<comment type="pathway">
    <text evidence="5">Amino-acid biosynthesis; L-histidine biosynthesis; L-histidine from 5-phospho-alpha-D-ribose 1-diphosphate: step 9/9.</text>
</comment>
<feature type="binding site" evidence="5">
    <location>
        <position position="389"/>
    </location>
    <ligand>
        <name>Zn(2+)</name>
        <dbReference type="ChEBI" id="CHEBI:29105"/>
    </ligand>
</feature>
<keyword evidence="2 5" id="KW-0479">Metal-binding</keyword>
<dbReference type="NCBIfam" id="TIGR00069">
    <property type="entry name" value="hisD"/>
    <property type="match status" value="1"/>
</dbReference>
<comment type="cofactor">
    <cofactor evidence="5">
        <name>Zn(2+)</name>
        <dbReference type="ChEBI" id="CHEBI:29105"/>
    </cofactor>
    <text evidence="5">Binds 1 zinc ion per subunit.</text>
</comment>
<evidence type="ECO:0000256" key="2">
    <source>
        <dbReference type="ARBA" id="ARBA00022723"/>
    </source>
</evidence>
<keyword evidence="9" id="KW-1185">Reference proteome</keyword>
<organism evidence="8 9">
    <name type="scientific">Variovorax ginsengisoli</name>
    <dbReference type="NCBI Taxonomy" id="363844"/>
    <lineage>
        <taxon>Bacteria</taxon>
        <taxon>Pseudomonadati</taxon>
        <taxon>Pseudomonadota</taxon>
        <taxon>Betaproteobacteria</taxon>
        <taxon>Burkholderiales</taxon>
        <taxon>Comamonadaceae</taxon>
        <taxon>Variovorax</taxon>
    </lineage>
</organism>
<dbReference type="InterPro" id="IPR012131">
    <property type="entry name" value="Hstdl_DH"/>
</dbReference>
<dbReference type="PANTHER" id="PTHR21256">
    <property type="entry name" value="HISTIDINOL DEHYDROGENASE HDH"/>
    <property type="match status" value="1"/>
</dbReference>
<evidence type="ECO:0000256" key="1">
    <source>
        <dbReference type="ARBA" id="ARBA00010178"/>
    </source>
</evidence>
<dbReference type="EC" id="1.1.1.23" evidence="5"/>
<evidence type="ECO:0000256" key="3">
    <source>
        <dbReference type="ARBA" id="ARBA00022833"/>
    </source>
</evidence>
<protein>
    <recommendedName>
        <fullName evidence="5">Histidinol dehydrogenase</fullName>
        <shortName evidence="5">HDH</shortName>
        <ecNumber evidence="5">1.1.1.23</ecNumber>
    </recommendedName>
</protein>